<protein>
    <submittedName>
        <fullName evidence="3">Enzyme</fullName>
        <ecNumber evidence="3">3.1.3.-</ecNumber>
    </submittedName>
</protein>
<evidence type="ECO:0000313" key="3">
    <source>
        <dbReference type="EMBL" id="CDI04984.1"/>
    </source>
</evidence>
<dbReference type="GO" id="GO:0101006">
    <property type="term" value="F:protein histidine phosphatase activity"/>
    <property type="evidence" value="ECO:0007669"/>
    <property type="project" value="InterPro"/>
</dbReference>
<feature type="binding site" evidence="2">
    <location>
        <begin position="10"/>
        <end position="15"/>
    </location>
    <ligand>
        <name>substrate</name>
    </ligand>
</feature>
<evidence type="ECO:0000256" key="1">
    <source>
        <dbReference type="ARBA" id="ARBA00022801"/>
    </source>
</evidence>
<dbReference type="InterPro" id="IPR029033">
    <property type="entry name" value="His_PPase_superfam"/>
</dbReference>
<comment type="caution">
    <text evidence="3">The sequence shown here is derived from an EMBL/GenBank/DDBJ whole genome shotgun (WGS) entry which is preliminary data.</text>
</comment>
<dbReference type="EMBL" id="CBTY010000006">
    <property type="protein sequence ID" value="CDI04984.1"/>
    <property type="molecule type" value="Genomic_DNA"/>
</dbReference>
<dbReference type="NCBIfam" id="TIGR00249">
    <property type="entry name" value="sixA"/>
    <property type="match status" value="1"/>
</dbReference>
<proteinExistence type="predicted"/>
<dbReference type="InterPro" id="IPR051021">
    <property type="entry name" value="Mito_Ser/Thr_phosphatase"/>
</dbReference>
<dbReference type="InterPro" id="IPR004449">
    <property type="entry name" value="SixA"/>
</dbReference>
<dbReference type="GO" id="GO:0005737">
    <property type="term" value="C:cytoplasm"/>
    <property type="evidence" value="ECO:0007669"/>
    <property type="project" value="InterPro"/>
</dbReference>
<dbReference type="AlphaFoldDB" id="V6AQX3"/>
<dbReference type="STRING" id="1407055.NITUZ_140059"/>
<dbReference type="EC" id="3.1.3.-" evidence="3"/>
<dbReference type="PANTHER" id="PTHR20935">
    <property type="entry name" value="PHOSPHOGLYCERATE MUTASE-RELATED"/>
    <property type="match status" value="1"/>
</dbReference>
<sequence length="165" mass="18295">MSKMNIFILRHGDANTSTKVMDDFKRPISDVGVKESEYIAKMLSVFGIMFDRVFSSPLTRAKQTAEIAIKSQKVRIVEVNELKPEGNVEQIAKILSEQKENSTILLVGHSPLLVDLICYITGSVHGSVSLKTGGIAKIKTSSLRPRLSGNLEWLLTPKVIRKISK</sequence>
<dbReference type="InterPro" id="IPR013078">
    <property type="entry name" value="His_Pase_superF_clade-1"/>
</dbReference>
<dbReference type="SUPFAM" id="SSF53254">
    <property type="entry name" value="Phosphoglycerate mutase-like"/>
    <property type="match status" value="1"/>
</dbReference>
<name>V6AQX3_9ARCH</name>
<feature type="binding site" evidence="2">
    <location>
        <position position="60"/>
    </location>
    <ligand>
        <name>substrate</name>
    </ligand>
</feature>
<keyword evidence="4" id="KW-1185">Reference proteome</keyword>
<dbReference type="Proteomes" id="UP000018159">
    <property type="component" value="Unassembled WGS sequence"/>
</dbReference>
<dbReference type="Pfam" id="PF00300">
    <property type="entry name" value="His_Phos_1"/>
    <property type="match status" value="1"/>
</dbReference>
<keyword evidence="1 3" id="KW-0378">Hydrolase</keyword>
<dbReference type="Gene3D" id="3.40.50.1240">
    <property type="entry name" value="Phosphoglycerate mutase-like"/>
    <property type="match status" value="1"/>
</dbReference>
<evidence type="ECO:0000313" key="4">
    <source>
        <dbReference type="Proteomes" id="UP000018159"/>
    </source>
</evidence>
<evidence type="ECO:0000256" key="2">
    <source>
        <dbReference type="PIRSR" id="PIRSR613078-2"/>
    </source>
</evidence>
<accession>V6AQX3</accession>
<organism evidence="3 4">
    <name type="scientific">Candidatus Nitrosotenuis uzonensis</name>
    <dbReference type="NCBI Taxonomy" id="1407055"/>
    <lineage>
        <taxon>Archaea</taxon>
        <taxon>Nitrososphaerota</taxon>
        <taxon>Candidatus Nitrosotenuis</taxon>
    </lineage>
</organism>
<dbReference type="CDD" id="cd07067">
    <property type="entry name" value="HP_PGM_like"/>
    <property type="match status" value="1"/>
</dbReference>
<gene>
    <name evidence="3" type="ORF">NITUZ_140059</name>
</gene>
<reference evidence="3 4" key="1">
    <citation type="journal article" date="2013" name="PLoS ONE">
        <title>Enrichment and Genome Sequence of the Group I.1a Ammonia-Oxidizing Archaeon ?Ca. Nitrosotenuis uzonensis? Representing a Clade Globally.</title>
        <authorList>
            <person name="Lebedeva E.V."/>
            <person name="Hatzenpichler R."/>
            <person name="Pelletier E."/>
            <person name="Schuster N."/>
            <person name="Hauzmayer S."/>
            <person name="Bulaev A."/>
            <person name="Grigor'eva N.V."/>
            <person name="Galushko A."/>
            <person name="Schmid M."/>
            <person name="Palatinszky M."/>
            <person name="Le Paslier D."/>
            <person name="Daims H."/>
            <person name="Wagner M."/>
        </authorList>
    </citation>
    <scope>NUCLEOTIDE SEQUENCE [LARGE SCALE GENOMIC DNA]</scope>
    <source>
        <strain evidence="3 4">N4</strain>
    </source>
</reference>